<accession>A0AAV8X2T6</accession>
<sequence>MCPKRNKLFYFICLVMGGNQSAWTQEGCVGKGRHKATA</sequence>
<comment type="caution">
    <text evidence="1">The sequence shown here is derived from an EMBL/GenBank/DDBJ whole genome shotgun (WGS) entry which is preliminary data.</text>
</comment>
<gene>
    <name evidence="1" type="ORF">NQ318_003105</name>
</gene>
<proteinExistence type="predicted"/>
<protein>
    <submittedName>
        <fullName evidence="1">Uncharacterized protein</fullName>
    </submittedName>
</protein>
<name>A0AAV8X2T6_9CUCU</name>
<organism evidence="1 2">
    <name type="scientific">Aromia moschata</name>
    <dbReference type="NCBI Taxonomy" id="1265417"/>
    <lineage>
        <taxon>Eukaryota</taxon>
        <taxon>Metazoa</taxon>
        <taxon>Ecdysozoa</taxon>
        <taxon>Arthropoda</taxon>
        <taxon>Hexapoda</taxon>
        <taxon>Insecta</taxon>
        <taxon>Pterygota</taxon>
        <taxon>Neoptera</taxon>
        <taxon>Endopterygota</taxon>
        <taxon>Coleoptera</taxon>
        <taxon>Polyphaga</taxon>
        <taxon>Cucujiformia</taxon>
        <taxon>Chrysomeloidea</taxon>
        <taxon>Cerambycidae</taxon>
        <taxon>Cerambycinae</taxon>
        <taxon>Callichromatini</taxon>
        <taxon>Aromia</taxon>
    </lineage>
</organism>
<dbReference type="EMBL" id="JAPWTK010001343">
    <property type="protein sequence ID" value="KAJ8932872.1"/>
    <property type="molecule type" value="Genomic_DNA"/>
</dbReference>
<dbReference type="AlphaFoldDB" id="A0AAV8X2T6"/>
<evidence type="ECO:0000313" key="1">
    <source>
        <dbReference type="EMBL" id="KAJ8932872.1"/>
    </source>
</evidence>
<evidence type="ECO:0000313" key="2">
    <source>
        <dbReference type="Proteomes" id="UP001162162"/>
    </source>
</evidence>
<reference evidence="1" key="1">
    <citation type="journal article" date="2023" name="Insect Mol. Biol.">
        <title>Genome sequencing provides insights into the evolution of gene families encoding plant cell wall-degrading enzymes in longhorned beetles.</title>
        <authorList>
            <person name="Shin N.R."/>
            <person name="Okamura Y."/>
            <person name="Kirsch R."/>
            <person name="Pauchet Y."/>
        </authorList>
    </citation>
    <scope>NUCLEOTIDE SEQUENCE</scope>
    <source>
        <strain evidence="1">AMC_N1</strain>
    </source>
</reference>
<keyword evidence="2" id="KW-1185">Reference proteome</keyword>
<dbReference type="Proteomes" id="UP001162162">
    <property type="component" value="Unassembled WGS sequence"/>
</dbReference>